<name>A0A2J6RPJ8_HYAVF</name>
<reference evidence="2 3" key="1">
    <citation type="submission" date="2016-04" db="EMBL/GenBank/DDBJ databases">
        <title>A degradative enzymes factory behind the ericoid mycorrhizal symbiosis.</title>
        <authorList>
            <consortium name="DOE Joint Genome Institute"/>
            <person name="Martino E."/>
            <person name="Morin E."/>
            <person name="Grelet G."/>
            <person name="Kuo A."/>
            <person name="Kohler A."/>
            <person name="Daghino S."/>
            <person name="Barry K."/>
            <person name="Choi C."/>
            <person name="Cichocki N."/>
            <person name="Clum A."/>
            <person name="Copeland A."/>
            <person name="Hainaut M."/>
            <person name="Haridas S."/>
            <person name="Labutti K."/>
            <person name="Lindquist E."/>
            <person name="Lipzen A."/>
            <person name="Khouja H.-R."/>
            <person name="Murat C."/>
            <person name="Ohm R."/>
            <person name="Olson A."/>
            <person name="Spatafora J."/>
            <person name="Veneault-Fourrey C."/>
            <person name="Henrissat B."/>
            <person name="Grigoriev I."/>
            <person name="Martin F."/>
            <person name="Perotto S."/>
        </authorList>
    </citation>
    <scope>NUCLEOTIDE SEQUENCE [LARGE SCALE GENOMIC DNA]</scope>
    <source>
        <strain evidence="2 3">F</strain>
    </source>
</reference>
<accession>A0A2J6RPJ8</accession>
<evidence type="ECO:0000313" key="3">
    <source>
        <dbReference type="Proteomes" id="UP000235786"/>
    </source>
</evidence>
<organism evidence="2 3">
    <name type="scientific">Hyaloscypha variabilis (strain UAMH 11265 / GT02V1 / F)</name>
    <name type="common">Meliniomyces variabilis</name>
    <dbReference type="NCBI Taxonomy" id="1149755"/>
    <lineage>
        <taxon>Eukaryota</taxon>
        <taxon>Fungi</taxon>
        <taxon>Dikarya</taxon>
        <taxon>Ascomycota</taxon>
        <taxon>Pezizomycotina</taxon>
        <taxon>Leotiomycetes</taxon>
        <taxon>Helotiales</taxon>
        <taxon>Hyaloscyphaceae</taxon>
        <taxon>Hyaloscypha</taxon>
        <taxon>Hyaloscypha variabilis</taxon>
    </lineage>
</organism>
<dbReference type="InterPro" id="IPR010730">
    <property type="entry name" value="HET"/>
</dbReference>
<dbReference type="EMBL" id="KZ613945">
    <property type="protein sequence ID" value="PMD40420.1"/>
    <property type="molecule type" value="Genomic_DNA"/>
</dbReference>
<gene>
    <name evidence="2" type="ORF">L207DRAFT_459010</name>
</gene>
<feature type="domain" description="Heterokaryon incompatibility" evidence="1">
    <location>
        <begin position="145"/>
        <end position="304"/>
    </location>
</feature>
<dbReference type="Pfam" id="PF26639">
    <property type="entry name" value="Het-6_barrel"/>
    <property type="match status" value="1"/>
</dbReference>
<proteinExistence type="predicted"/>
<dbReference type="Proteomes" id="UP000235786">
    <property type="component" value="Unassembled WGS sequence"/>
</dbReference>
<keyword evidence="3" id="KW-1185">Reference proteome</keyword>
<dbReference type="PANTHER" id="PTHR24148:SF82">
    <property type="entry name" value="HETEROKARYON INCOMPATIBILITY DOMAIN-CONTAINING PROTEIN"/>
    <property type="match status" value="1"/>
</dbReference>
<sequence>MQKFLLEGPRGLFGYAKRQMRNPGVTRTLHVGCLKHSPGGTRDLQGANITSSRIRAPHLLCKPQLFKVLNLSDRVLEEAKMPASDSQDFDAFSTGVLGKINYLPLQKPHNIRLLTLHAGNFESPIHVSISHHCIDDLDKGDTIKFEALSYVWGSPEKVFPIYYTAESQAISITQNLFQALRHLRYSKSSRVLWVDALCINQADNSERSAQVRLMGTIYASASKVVVWLGEADDDTLQGMIALESLGRWAWDKTHPEVKIDFARMLELAQGNRAWELDWWVLGRQAKVLSVTKRDWFKRAWTLQEICLSSDAEICCGPFVLPWRIFVQAWLAALELNMESMLFATGTVGRKGLHSMFLFWLLFDGRAAGTVDEWYRLSRLLHLNQFRESTDPRDVIFSLLGLAKSGDGTPYPVDYSLSVEEVFTQYSKRIIIEDNNLAILSSAERTLRSPLLPSWVVDWRSKPRTHPFFELGGYSTCIYNVWKGLSVSFRSQLNNGTTTLALQGTLIDRVRSAHSLDSLAPWMTNAHELRGYPWREIMLAMRAFFTIDLQLNSTGRCPTTGESNLTTFLRTLTADRFPSSTRLSDQEKLEQFPQHYCFVRNPHWLTSPWQVIRKLGIMDYSVPETAGIKLTRDPKEAVKHAARAARGGDPLLNFIPRSLRHWIVNRSEWKLGKKQHLGSTATTTEFAVQKADAEIFYTGLMKAATASWPVWVGRLSNRFKRLDEMILYLHNNLGFRRIASHRTEILMELNKSISRAITGRKFFVTENGRMGLGPDDMSPGDEVFCLAGSPVPYVLTAFGEEHRLVGECYVHGIMDGELWDGQGAGGVTPEFHTLTLI</sequence>
<protein>
    <submittedName>
        <fullName evidence="2">HET-domain-containing protein</fullName>
    </submittedName>
</protein>
<dbReference type="PANTHER" id="PTHR24148">
    <property type="entry name" value="ANKYRIN REPEAT DOMAIN-CONTAINING PROTEIN 39 HOMOLOG-RELATED"/>
    <property type="match status" value="1"/>
</dbReference>
<evidence type="ECO:0000313" key="2">
    <source>
        <dbReference type="EMBL" id="PMD40420.1"/>
    </source>
</evidence>
<dbReference type="AlphaFoldDB" id="A0A2J6RPJ8"/>
<evidence type="ECO:0000259" key="1">
    <source>
        <dbReference type="Pfam" id="PF06985"/>
    </source>
</evidence>
<dbReference type="OrthoDB" id="2157530at2759"/>
<dbReference type="InterPro" id="IPR052895">
    <property type="entry name" value="HetReg/Transcr_Mod"/>
</dbReference>
<dbReference type="STRING" id="1149755.A0A2J6RPJ8"/>
<dbReference type="Pfam" id="PF06985">
    <property type="entry name" value="HET"/>
    <property type="match status" value="1"/>
</dbReference>